<keyword evidence="2" id="KW-1185">Reference proteome</keyword>
<dbReference type="InterPro" id="IPR010982">
    <property type="entry name" value="Lambda_DNA-bd_dom_sf"/>
</dbReference>
<dbReference type="GO" id="GO:0003677">
    <property type="term" value="F:DNA binding"/>
    <property type="evidence" value="ECO:0007669"/>
    <property type="project" value="InterPro"/>
</dbReference>
<proteinExistence type="predicted"/>
<dbReference type="Gene3D" id="1.10.3100.10">
    <property type="entry name" value="Putative cytoplasmic protein"/>
    <property type="match status" value="1"/>
</dbReference>
<dbReference type="Proteomes" id="UP000254651">
    <property type="component" value="Unassembled WGS sequence"/>
</dbReference>
<dbReference type="InterPro" id="IPR015060">
    <property type="entry name" value="Aca2_YdiL-like"/>
</dbReference>
<organism evidence="1 2">
    <name type="scientific">Bergeriella denitrificans</name>
    <name type="common">Neisseria denitrificans</name>
    <dbReference type="NCBI Taxonomy" id="494"/>
    <lineage>
        <taxon>Bacteria</taxon>
        <taxon>Pseudomonadati</taxon>
        <taxon>Pseudomonadota</taxon>
        <taxon>Betaproteobacteria</taxon>
        <taxon>Neisseriales</taxon>
        <taxon>Neisseriaceae</taxon>
        <taxon>Bergeriella</taxon>
    </lineage>
</organism>
<dbReference type="EMBL" id="UGQS01000002">
    <property type="protein sequence ID" value="STZ77440.1"/>
    <property type="molecule type" value="Genomic_DNA"/>
</dbReference>
<sequence>MNLFNLRTLLGLTTTEAGQLLHVTRRTWELWESGKQKIPPAKEELLLKKIDLYHDNSSNDVVVIIQKTGLSEIPLDVVGSRNFLACDTIGNDEYIVKSLAIDKQSLRPYVHKTRFLGTYNQTALKHFSNWKSQLSD</sequence>
<protein>
    <submittedName>
        <fullName evidence="1">Uncharacterized protein</fullName>
    </submittedName>
</protein>
<dbReference type="SUPFAM" id="SSF47413">
    <property type="entry name" value="lambda repressor-like DNA-binding domains"/>
    <property type="match status" value="1"/>
</dbReference>
<dbReference type="Pfam" id="PF08965">
    <property type="entry name" value="Aca2_YdiL"/>
    <property type="match status" value="1"/>
</dbReference>
<name>A0A378UJY6_BERDE</name>
<dbReference type="InterPro" id="IPR027910">
    <property type="entry name" value="YdiL_sf"/>
</dbReference>
<reference evidence="1 2" key="1">
    <citation type="submission" date="2018-06" db="EMBL/GenBank/DDBJ databases">
        <authorList>
            <consortium name="Pathogen Informatics"/>
            <person name="Doyle S."/>
        </authorList>
    </citation>
    <scope>NUCLEOTIDE SEQUENCE [LARGE SCALE GENOMIC DNA]</scope>
    <source>
        <strain evidence="1 2">NCTC10295</strain>
    </source>
</reference>
<evidence type="ECO:0000313" key="2">
    <source>
        <dbReference type="Proteomes" id="UP000254651"/>
    </source>
</evidence>
<accession>A0A378UJY6</accession>
<dbReference type="AlphaFoldDB" id="A0A378UJY6"/>
<gene>
    <name evidence="1" type="ORF">NCTC10295_02257</name>
</gene>
<evidence type="ECO:0000313" key="1">
    <source>
        <dbReference type="EMBL" id="STZ77440.1"/>
    </source>
</evidence>
<dbReference type="RefSeq" id="WP_066078119.1">
    <property type="nucleotide sequence ID" value="NZ_CP181246.1"/>
</dbReference>